<dbReference type="EMBL" id="GEDV01003622">
    <property type="protein sequence ID" value="JAP84935.1"/>
    <property type="molecule type" value="Transcribed_RNA"/>
</dbReference>
<accession>A0A131Z2G3</accession>
<keyword evidence="1" id="KW-0732">Signal</keyword>
<organism evidence="2">
    <name type="scientific">Rhipicephalus appendiculatus</name>
    <name type="common">Brown ear tick</name>
    <dbReference type="NCBI Taxonomy" id="34631"/>
    <lineage>
        <taxon>Eukaryota</taxon>
        <taxon>Metazoa</taxon>
        <taxon>Ecdysozoa</taxon>
        <taxon>Arthropoda</taxon>
        <taxon>Chelicerata</taxon>
        <taxon>Arachnida</taxon>
        <taxon>Acari</taxon>
        <taxon>Parasitiformes</taxon>
        <taxon>Ixodida</taxon>
        <taxon>Ixodoidea</taxon>
        <taxon>Ixodidae</taxon>
        <taxon>Rhipicephalinae</taxon>
        <taxon>Rhipicephalus</taxon>
        <taxon>Rhipicephalus</taxon>
    </lineage>
</organism>
<protein>
    <submittedName>
        <fullName evidence="2">Glycine rich superfamily member</fullName>
    </submittedName>
</protein>
<evidence type="ECO:0000313" key="2">
    <source>
        <dbReference type="EMBL" id="JAP84935.1"/>
    </source>
</evidence>
<reference evidence="2" key="1">
    <citation type="journal article" date="2016" name="Ticks Tick Borne Dis.">
        <title>De novo assembly and annotation of the salivary gland transcriptome of Rhipicephalus appendiculatus male and female ticks during blood feeding.</title>
        <authorList>
            <person name="de Castro M.H."/>
            <person name="de Klerk D."/>
            <person name="Pienaar R."/>
            <person name="Latif A.A."/>
            <person name="Rees D.J."/>
            <person name="Mans B.J."/>
        </authorList>
    </citation>
    <scope>NUCLEOTIDE SEQUENCE</scope>
    <source>
        <tissue evidence="2">Salivary glands</tissue>
    </source>
</reference>
<feature type="chain" id="PRO_5007286573" evidence="1">
    <location>
        <begin position="19"/>
        <end position="176"/>
    </location>
</feature>
<feature type="signal peptide" evidence="1">
    <location>
        <begin position="1"/>
        <end position="18"/>
    </location>
</feature>
<name>A0A131Z2G3_RHIAP</name>
<evidence type="ECO:0000256" key="1">
    <source>
        <dbReference type="SAM" id="SignalP"/>
    </source>
</evidence>
<dbReference type="AlphaFoldDB" id="A0A131Z2G3"/>
<proteinExistence type="predicted"/>
<sequence length="176" mass="17458">MKTFVVACLLSAATLANARDDRRLGSNLGAVGGINGVLRAGVDQAGPRGAPGYTASIGAGVGARLGGQGSLGLGGYGQGFPGLYGSSWGGAYGASPYNGYAPYGAPYGSGRYGFNPHGHYGSYGAYHPYGGHGGYGGYGGAYGYHGENGASYGWGVPSYGTRSPAAQPRARGDSVA</sequence>